<feature type="transmembrane region" description="Helical" evidence="6">
    <location>
        <begin position="646"/>
        <end position="667"/>
    </location>
</feature>
<name>A0ABW5R9Y8_9BACL</name>
<keyword evidence="5 6" id="KW-0472">Membrane</keyword>
<keyword evidence="2" id="KW-1003">Cell membrane</keyword>
<evidence type="ECO:0000313" key="8">
    <source>
        <dbReference type="EMBL" id="MFD2671430.1"/>
    </source>
</evidence>
<gene>
    <name evidence="8" type="ORF">ACFSUC_07395</name>
</gene>
<dbReference type="PROSITE" id="PS50156">
    <property type="entry name" value="SSD"/>
    <property type="match status" value="1"/>
</dbReference>
<proteinExistence type="predicted"/>
<evidence type="ECO:0000256" key="3">
    <source>
        <dbReference type="ARBA" id="ARBA00022692"/>
    </source>
</evidence>
<keyword evidence="4 6" id="KW-1133">Transmembrane helix</keyword>
<evidence type="ECO:0000256" key="4">
    <source>
        <dbReference type="ARBA" id="ARBA00022989"/>
    </source>
</evidence>
<dbReference type="EMBL" id="JBHUMM010000010">
    <property type="protein sequence ID" value="MFD2671430.1"/>
    <property type="molecule type" value="Genomic_DNA"/>
</dbReference>
<evidence type="ECO:0000256" key="1">
    <source>
        <dbReference type="ARBA" id="ARBA00004651"/>
    </source>
</evidence>
<evidence type="ECO:0000256" key="5">
    <source>
        <dbReference type="ARBA" id="ARBA00023136"/>
    </source>
</evidence>
<keyword evidence="3 6" id="KW-0812">Transmembrane</keyword>
<feature type="transmembrane region" description="Helical" evidence="6">
    <location>
        <begin position="289"/>
        <end position="312"/>
    </location>
</feature>
<evidence type="ECO:0000256" key="6">
    <source>
        <dbReference type="SAM" id="Phobius"/>
    </source>
</evidence>
<dbReference type="Proteomes" id="UP001597497">
    <property type="component" value="Unassembled WGS sequence"/>
</dbReference>
<feature type="transmembrane region" description="Helical" evidence="6">
    <location>
        <begin position="392"/>
        <end position="413"/>
    </location>
</feature>
<dbReference type="InterPro" id="IPR000731">
    <property type="entry name" value="SSD"/>
</dbReference>
<feature type="transmembrane region" description="Helical" evidence="6">
    <location>
        <begin position="20"/>
        <end position="39"/>
    </location>
</feature>
<evidence type="ECO:0000259" key="7">
    <source>
        <dbReference type="PROSITE" id="PS50156"/>
    </source>
</evidence>
<feature type="transmembrane region" description="Helical" evidence="6">
    <location>
        <begin position="578"/>
        <end position="598"/>
    </location>
</feature>
<feature type="transmembrane region" description="Helical" evidence="6">
    <location>
        <begin position="318"/>
        <end position="340"/>
    </location>
</feature>
<feature type="transmembrane region" description="Helical" evidence="6">
    <location>
        <begin position="240"/>
        <end position="261"/>
    </location>
</feature>
<feature type="transmembrane region" description="Helical" evidence="6">
    <location>
        <begin position="191"/>
        <end position="220"/>
    </location>
</feature>
<reference evidence="9" key="1">
    <citation type="journal article" date="2019" name="Int. J. Syst. Evol. Microbiol.">
        <title>The Global Catalogue of Microorganisms (GCM) 10K type strain sequencing project: providing services to taxonomists for standard genome sequencing and annotation.</title>
        <authorList>
            <consortium name="The Broad Institute Genomics Platform"/>
            <consortium name="The Broad Institute Genome Sequencing Center for Infectious Disease"/>
            <person name="Wu L."/>
            <person name="Ma J."/>
        </authorList>
    </citation>
    <scope>NUCLEOTIDE SEQUENCE [LARGE SCALE GENOMIC DNA]</scope>
    <source>
        <strain evidence="9">KCTC 33676</strain>
    </source>
</reference>
<feature type="transmembrane region" description="Helical" evidence="6">
    <location>
        <begin position="694"/>
        <end position="714"/>
    </location>
</feature>
<feature type="domain" description="SSD" evidence="7">
    <location>
        <begin position="214"/>
        <end position="339"/>
    </location>
</feature>
<dbReference type="Pfam" id="PF03176">
    <property type="entry name" value="MMPL"/>
    <property type="match status" value="2"/>
</dbReference>
<evidence type="ECO:0000313" key="9">
    <source>
        <dbReference type="Proteomes" id="UP001597497"/>
    </source>
</evidence>
<comment type="caution">
    <text evidence="8">The sequence shown here is derived from an EMBL/GenBank/DDBJ whole genome shotgun (WGS) entry which is preliminary data.</text>
</comment>
<dbReference type="InterPro" id="IPR050545">
    <property type="entry name" value="Mycobact_MmpL"/>
</dbReference>
<feature type="transmembrane region" description="Helical" evidence="6">
    <location>
        <begin position="605"/>
        <end position="626"/>
    </location>
</feature>
<sequence length="772" mass="85069">MKETMQPGFFWHLGKGVYTHRVKIVIGFVVLLAGLAWFASQTPQRLTDNGFTPYGSESQLGLERLQTNLDYPGTMLQLVYESEQIDLSDPNARQRMMDSLAPLQEWPAYAGASFIEMGDDAAQSDPPASSRLAAIQVMLEWDTDEALRHYPELREQIKAPAGMQVYVTGGTPVMHDMQEASKQDIIKAEMLGIPIAIIVLLLVFGTVVAAALPLLVGLVSVTLTLGLLYFVAGVYSLSNFMPNIVTMLGLAVGIDYALFIVSRFREERSKRSSVENAVAATMQTAGKSIFFSGVAVWIGLLGMLFIDLNLYYSLCLGGVTVVFISVIVANTLLPAVLGLLGDRINAWPILPKHKSVKSVRISGTAEQADTMAQSDLADLKPKRISWQRWARFVMRYPVMLTILIMGVLVSAMFPLRAIVMDVPSAEVLPPKYESRLGYDLLHASFPAQAIHPVQVVVHASNPLEDERTLQEVRRLQESLSQMAGIEQVTSFLDVLGAASLEDQVQKMKLPEVKQMLFEQKLAGEQTAVFLIASAYETGTRENRALIEELRELDAPSLELYVTGEAAFRLDIIERITKAVPYVLLCVTGVTFVILMLAFRSLLLPLKAVLMNLLSLGASLGVVVLVFQDGWLASMLDISATGYVNATLPVIIFCVVFGISMDYEVFLISRIMEEYERTGDNDWSTAEGLHKTGRLITSAALILIVVVGTFIFTDIEIMKALGLGLSLAVFIDATLIRIVLVPSLMKLLGKANWWAPAWLKPIRSREDQRTSPS</sequence>
<feature type="transmembrane region" description="Helical" evidence="6">
    <location>
        <begin position="720"/>
        <end position="739"/>
    </location>
</feature>
<evidence type="ECO:0000256" key="2">
    <source>
        <dbReference type="ARBA" id="ARBA00022475"/>
    </source>
</evidence>
<dbReference type="RefSeq" id="WP_379928892.1">
    <property type="nucleotide sequence ID" value="NZ_JBHUMM010000010.1"/>
</dbReference>
<dbReference type="InterPro" id="IPR004869">
    <property type="entry name" value="MMPL_dom"/>
</dbReference>
<accession>A0ABW5R9Y8</accession>
<dbReference type="SUPFAM" id="SSF82866">
    <property type="entry name" value="Multidrug efflux transporter AcrB transmembrane domain"/>
    <property type="match status" value="2"/>
</dbReference>
<dbReference type="PANTHER" id="PTHR33406">
    <property type="entry name" value="MEMBRANE PROTEIN MJ1562-RELATED"/>
    <property type="match status" value="1"/>
</dbReference>
<dbReference type="PANTHER" id="PTHR33406:SF13">
    <property type="entry name" value="MEMBRANE PROTEIN YDFJ"/>
    <property type="match status" value="1"/>
</dbReference>
<keyword evidence="9" id="KW-1185">Reference proteome</keyword>
<dbReference type="Gene3D" id="1.20.1640.10">
    <property type="entry name" value="Multidrug efflux transporter AcrB transmembrane domain"/>
    <property type="match status" value="2"/>
</dbReference>
<organism evidence="8 9">
    <name type="scientific">Marinicrinis sediminis</name>
    <dbReference type="NCBI Taxonomy" id="1652465"/>
    <lineage>
        <taxon>Bacteria</taxon>
        <taxon>Bacillati</taxon>
        <taxon>Bacillota</taxon>
        <taxon>Bacilli</taxon>
        <taxon>Bacillales</taxon>
        <taxon>Paenibacillaceae</taxon>
    </lineage>
</organism>
<comment type="subcellular location">
    <subcellularLocation>
        <location evidence="1">Cell membrane</location>
        <topology evidence="1">Multi-pass membrane protein</topology>
    </subcellularLocation>
</comment>
<protein>
    <submittedName>
        <fullName evidence="8">MMPL family transporter</fullName>
    </submittedName>
</protein>